<gene>
    <name evidence="1" type="ORF">I0C86_20230</name>
</gene>
<protein>
    <submittedName>
        <fullName evidence="1">Uncharacterized protein</fullName>
    </submittedName>
</protein>
<keyword evidence="2" id="KW-1185">Reference proteome</keyword>
<dbReference type="Proteomes" id="UP000638560">
    <property type="component" value="Unassembled WGS sequence"/>
</dbReference>
<accession>A0ABS0GYG7</accession>
<dbReference type="RefSeq" id="WP_196202830.1">
    <property type="nucleotide sequence ID" value="NZ_JADPUN010000187.1"/>
</dbReference>
<dbReference type="EMBL" id="JADPUN010000187">
    <property type="protein sequence ID" value="MBF9131271.1"/>
    <property type="molecule type" value="Genomic_DNA"/>
</dbReference>
<evidence type="ECO:0000313" key="2">
    <source>
        <dbReference type="Proteomes" id="UP000638560"/>
    </source>
</evidence>
<name>A0ABS0GYG7_9ACTN</name>
<organism evidence="1 2">
    <name type="scientific">Plantactinospora alkalitolerans</name>
    <dbReference type="NCBI Taxonomy" id="2789879"/>
    <lineage>
        <taxon>Bacteria</taxon>
        <taxon>Bacillati</taxon>
        <taxon>Actinomycetota</taxon>
        <taxon>Actinomycetes</taxon>
        <taxon>Micromonosporales</taxon>
        <taxon>Micromonosporaceae</taxon>
        <taxon>Plantactinospora</taxon>
    </lineage>
</organism>
<sequence length="154" mass="16915">MSNADPHDVPEPGPQAPATLDLATQLAYELAGTAEVEIERLRWGVGVTVTPTNPDARGFAWSEFAEEIVLQVGEYGGRWELRPVREDLDFLGNVARSVVAGRVREVFARGRSLVEVAMPDGSVEAETGYEGLSGCLPLPLWRRWSRSVQYAPYS</sequence>
<comment type="caution">
    <text evidence="1">The sequence shown here is derived from an EMBL/GenBank/DDBJ whole genome shotgun (WGS) entry which is preliminary data.</text>
</comment>
<proteinExistence type="predicted"/>
<reference evidence="1 2" key="1">
    <citation type="submission" date="2020-11" db="EMBL/GenBank/DDBJ databases">
        <title>A novel isolate from a Black sea contaminated sediment with potential to produce alkanes: Plantactinospora alkalitolerans sp. nov.</title>
        <authorList>
            <person name="Carro L."/>
            <person name="Veyisoglu A."/>
            <person name="Guven K."/>
            <person name="Schumann P."/>
            <person name="Klenk H.-P."/>
            <person name="Sahin N."/>
        </authorList>
    </citation>
    <scope>NUCLEOTIDE SEQUENCE [LARGE SCALE GENOMIC DNA]</scope>
    <source>
        <strain evidence="1 2">S1510</strain>
    </source>
</reference>
<evidence type="ECO:0000313" key="1">
    <source>
        <dbReference type="EMBL" id="MBF9131271.1"/>
    </source>
</evidence>